<dbReference type="Gene3D" id="1.10.260.40">
    <property type="entry name" value="lambda repressor-like DNA-binding domains"/>
    <property type="match status" value="1"/>
</dbReference>
<name>A0A0A1DH71_NOCSI</name>
<dbReference type="Proteomes" id="UP000030300">
    <property type="component" value="Chromosome"/>
</dbReference>
<organism evidence="1 2">
    <name type="scientific">Nocardioides simplex</name>
    <name type="common">Arthrobacter simplex</name>
    <dbReference type="NCBI Taxonomy" id="2045"/>
    <lineage>
        <taxon>Bacteria</taxon>
        <taxon>Bacillati</taxon>
        <taxon>Actinomycetota</taxon>
        <taxon>Actinomycetes</taxon>
        <taxon>Propionibacteriales</taxon>
        <taxon>Nocardioidaceae</taxon>
        <taxon>Pimelobacter</taxon>
    </lineage>
</organism>
<dbReference type="EMBL" id="CP009896">
    <property type="protein sequence ID" value="AIY16696.1"/>
    <property type="molecule type" value="Genomic_DNA"/>
</dbReference>
<dbReference type="CDD" id="cd00093">
    <property type="entry name" value="HTH_XRE"/>
    <property type="match status" value="1"/>
</dbReference>
<dbReference type="PROSITE" id="PS50943">
    <property type="entry name" value="HTH_CROC1"/>
    <property type="match status" value="1"/>
</dbReference>
<dbReference type="GeneID" id="96608834"/>
<dbReference type="SUPFAM" id="SSF47413">
    <property type="entry name" value="lambda repressor-like DNA-binding domains"/>
    <property type="match status" value="1"/>
</dbReference>
<dbReference type="InterPro" id="IPR001387">
    <property type="entry name" value="Cro/C1-type_HTH"/>
</dbReference>
<evidence type="ECO:0000313" key="1">
    <source>
        <dbReference type="EMBL" id="AIY16696.1"/>
    </source>
</evidence>
<gene>
    <name evidence="1" type="ORF">KR76_07815</name>
</gene>
<dbReference type="RefSeq" id="WP_038677567.1">
    <property type="nucleotide sequence ID" value="NZ_BJMC01000017.1"/>
</dbReference>
<sequence length="75" mass="8265">MDKDELARILQIVGANIRAERARANLKQIEVAERAGMALAQYARIERGETNSALTLYAQIAQALDVPLSVLTDRV</sequence>
<evidence type="ECO:0000313" key="2">
    <source>
        <dbReference type="Proteomes" id="UP000030300"/>
    </source>
</evidence>
<dbReference type="OrthoDB" id="4990661at2"/>
<dbReference type="AlphaFoldDB" id="A0A0A1DH71"/>
<dbReference type="InterPro" id="IPR010982">
    <property type="entry name" value="Lambda_DNA-bd_dom_sf"/>
</dbReference>
<protein>
    <submittedName>
        <fullName evidence="1">Uncharacterized protein</fullName>
    </submittedName>
</protein>
<accession>A0A0A1DH71</accession>
<keyword evidence="2" id="KW-1185">Reference proteome</keyword>
<dbReference type="KEGG" id="psim:KR76_07815"/>
<proteinExistence type="predicted"/>
<dbReference type="GO" id="GO:0003677">
    <property type="term" value="F:DNA binding"/>
    <property type="evidence" value="ECO:0007669"/>
    <property type="project" value="InterPro"/>
</dbReference>
<dbReference type="SMART" id="SM00530">
    <property type="entry name" value="HTH_XRE"/>
    <property type="match status" value="1"/>
</dbReference>
<dbReference type="Pfam" id="PF01381">
    <property type="entry name" value="HTH_3"/>
    <property type="match status" value="1"/>
</dbReference>
<reference evidence="1 2" key="1">
    <citation type="journal article" date="2015" name="Genome Announc.">
        <title>Complete Genome Sequence of Steroid-Transforming Nocardioides simplex VKM Ac-2033D.</title>
        <authorList>
            <person name="Shtratnikova V.Y."/>
            <person name="Schelkunov M.I."/>
            <person name="Pekov Y.A."/>
            <person name="Fokina V.V."/>
            <person name="Logacheva M.D."/>
            <person name="Sokolov S.L."/>
            <person name="Bragin E.Y."/>
            <person name="Ashapkin V.V."/>
            <person name="Donova M.V."/>
        </authorList>
    </citation>
    <scope>NUCLEOTIDE SEQUENCE [LARGE SCALE GENOMIC DNA]</scope>
    <source>
        <strain evidence="1 2">VKM Ac-2033D</strain>
    </source>
</reference>
<dbReference type="HOGENOM" id="CLU_066192_29_4_11"/>